<keyword evidence="3" id="KW-1185">Reference proteome</keyword>
<comment type="caution">
    <text evidence="2">The sequence shown here is derived from an EMBL/GenBank/DDBJ whole genome shotgun (WGS) entry which is preliminary data.</text>
</comment>
<name>A0AAV7LFY3_PLEWA</name>
<feature type="compositionally biased region" description="Polar residues" evidence="1">
    <location>
        <begin position="21"/>
        <end position="33"/>
    </location>
</feature>
<proteinExistence type="predicted"/>
<accession>A0AAV7LFY3</accession>
<evidence type="ECO:0000313" key="3">
    <source>
        <dbReference type="Proteomes" id="UP001066276"/>
    </source>
</evidence>
<evidence type="ECO:0000256" key="1">
    <source>
        <dbReference type="SAM" id="MobiDB-lite"/>
    </source>
</evidence>
<dbReference type="AlphaFoldDB" id="A0AAV7LFY3"/>
<feature type="region of interest" description="Disordered" evidence="1">
    <location>
        <begin position="13"/>
        <end position="54"/>
    </location>
</feature>
<sequence>MPPVSRSVRCHCPHHLDKNETSPSMPCNTQESPLNFEMASPFTPPPLSGPARAPPPRVKMKVLFACGCADSRDSTLLRRASAATGGCRAEIAGAPLRRNRAFTVVSLRIPPRPECTHGQMINPSNK</sequence>
<dbReference type="Proteomes" id="UP001066276">
    <property type="component" value="Chromosome 11"/>
</dbReference>
<evidence type="ECO:0000313" key="2">
    <source>
        <dbReference type="EMBL" id="KAJ1090541.1"/>
    </source>
</evidence>
<feature type="compositionally biased region" description="Pro residues" evidence="1">
    <location>
        <begin position="42"/>
        <end position="54"/>
    </location>
</feature>
<reference evidence="2" key="1">
    <citation type="journal article" date="2022" name="bioRxiv">
        <title>Sequencing and chromosome-scale assembly of the giantPleurodeles waltlgenome.</title>
        <authorList>
            <person name="Brown T."/>
            <person name="Elewa A."/>
            <person name="Iarovenko S."/>
            <person name="Subramanian E."/>
            <person name="Araus A.J."/>
            <person name="Petzold A."/>
            <person name="Susuki M."/>
            <person name="Suzuki K.-i.T."/>
            <person name="Hayashi T."/>
            <person name="Toyoda A."/>
            <person name="Oliveira C."/>
            <person name="Osipova E."/>
            <person name="Leigh N.D."/>
            <person name="Simon A."/>
            <person name="Yun M.H."/>
        </authorList>
    </citation>
    <scope>NUCLEOTIDE SEQUENCE</scope>
    <source>
        <strain evidence="2">20211129_DDA</strain>
        <tissue evidence="2">Liver</tissue>
    </source>
</reference>
<organism evidence="2 3">
    <name type="scientific">Pleurodeles waltl</name>
    <name type="common">Iberian ribbed newt</name>
    <dbReference type="NCBI Taxonomy" id="8319"/>
    <lineage>
        <taxon>Eukaryota</taxon>
        <taxon>Metazoa</taxon>
        <taxon>Chordata</taxon>
        <taxon>Craniata</taxon>
        <taxon>Vertebrata</taxon>
        <taxon>Euteleostomi</taxon>
        <taxon>Amphibia</taxon>
        <taxon>Batrachia</taxon>
        <taxon>Caudata</taxon>
        <taxon>Salamandroidea</taxon>
        <taxon>Salamandridae</taxon>
        <taxon>Pleurodelinae</taxon>
        <taxon>Pleurodeles</taxon>
    </lineage>
</organism>
<protein>
    <submittedName>
        <fullName evidence="2">Uncharacterized protein</fullName>
    </submittedName>
</protein>
<dbReference type="EMBL" id="JANPWB010000015">
    <property type="protein sequence ID" value="KAJ1090541.1"/>
    <property type="molecule type" value="Genomic_DNA"/>
</dbReference>
<gene>
    <name evidence="2" type="ORF">NDU88_003671</name>
</gene>